<keyword evidence="1" id="KW-1133">Transmembrane helix</keyword>
<feature type="chain" id="PRO_5002178162" evidence="2">
    <location>
        <begin position="17"/>
        <end position="317"/>
    </location>
</feature>
<organism evidence="3 4">
    <name type="scientific">Phlebiopsis gigantea (strain 11061_1 CR5-6)</name>
    <name type="common">White-rot fungus</name>
    <name type="synonym">Peniophora gigantea</name>
    <dbReference type="NCBI Taxonomy" id="745531"/>
    <lineage>
        <taxon>Eukaryota</taxon>
        <taxon>Fungi</taxon>
        <taxon>Dikarya</taxon>
        <taxon>Basidiomycota</taxon>
        <taxon>Agaricomycotina</taxon>
        <taxon>Agaricomycetes</taxon>
        <taxon>Polyporales</taxon>
        <taxon>Phanerochaetaceae</taxon>
        <taxon>Phlebiopsis</taxon>
    </lineage>
</organism>
<dbReference type="HOGENOM" id="CLU_054233_0_0_1"/>
<dbReference type="Proteomes" id="UP000053257">
    <property type="component" value="Unassembled WGS sequence"/>
</dbReference>
<dbReference type="EMBL" id="KN840580">
    <property type="protein sequence ID" value="KIP04272.1"/>
    <property type="molecule type" value="Genomic_DNA"/>
</dbReference>
<keyword evidence="2" id="KW-0732">Signal</keyword>
<dbReference type="AlphaFoldDB" id="A0A0C3S393"/>
<protein>
    <submittedName>
        <fullName evidence="3">Uncharacterized protein</fullName>
    </submittedName>
</protein>
<accession>A0A0C3S393</accession>
<evidence type="ECO:0000256" key="1">
    <source>
        <dbReference type="SAM" id="Phobius"/>
    </source>
</evidence>
<dbReference type="STRING" id="745531.A0A0C3S393"/>
<feature type="transmembrane region" description="Helical" evidence="1">
    <location>
        <begin position="228"/>
        <end position="251"/>
    </location>
</feature>
<name>A0A0C3S393_PHLG1</name>
<keyword evidence="1" id="KW-0812">Transmembrane</keyword>
<feature type="signal peptide" evidence="2">
    <location>
        <begin position="1"/>
        <end position="16"/>
    </location>
</feature>
<reference evidence="3 4" key="1">
    <citation type="journal article" date="2014" name="PLoS Genet.">
        <title>Analysis of the Phlebiopsis gigantea genome, transcriptome and secretome provides insight into its pioneer colonization strategies of wood.</title>
        <authorList>
            <person name="Hori C."/>
            <person name="Ishida T."/>
            <person name="Igarashi K."/>
            <person name="Samejima M."/>
            <person name="Suzuki H."/>
            <person name="Master E."/>
            <person name="Ferreira P."/>
            <person name="Ruiz-Duenas F.J."/>
            <person name="Held B."/>
            <person name="Canessa P."/>
            <person name="Larrondo L.F."/>
            <person name="Schmoll M."/>
            <person name="Druzhinina I.S."/>
            <person name="Kubicek C.P."/>
            <person name="Gaskell J.A."/>
            <person name="Kersten P."/>
            <person name="St John F."/>
            <person name="Glasner J."/>
            <person name="Sabat G."/>
            <person name="Splinter BonDurant S."/>
            <person name="Syed K."/>
            <person name="Yadav J."/>
            <person name="Mgbeahuruike A.C."/>
            <person name="Kovalchuk A."/>
            <person name="Asiegbu F.O."/>
            <person name="Lackner G."/>
            <person name="Hoffmeister D."/>
            <person name="Rencoret J."/>
            <person name="Gutierrez A."/>
            <person name="Sun H."/>
            <person name="Lindquist E."/>
            <person name="Barry K."/>
            <person name="Riley R."/>
            <person name="Grigoriev I.V."/>
            <person name="Henrissat B."/>
            <person name="Kues U."/>
            <person name="Berka R.M."/>
            <person name="Martinez A.T."/>
            <person name="Covert S.F."/>
            <person name="Blanchette R.A."/>
            <person name="Cullen D."/>
        </authorList>
    </citation>
    <scope>NUCLEOTIDE SEQUENCE [LARGE SCALE GENOMIC DNA]</scope>
    <source>
        <strain evidence="3 4">11061_1 CR5-6</strain>
    </source>
</reference>
<dbReference type="OrthoDB" id="195231at2759"/>
<evidence type="ECO:0000313" key="3">
    <source>
        <dbReference type="EMBL" id="KIP04272.1"/>
    </source>
</evidence>
<proteinExistence type="predicted"/>
<gene>
    <name evidence="3" type="ORF">PHLGIDRAFT_493875</name>
</gene>
<evidence type="ECO:0000256" key="2">
    <source>
        <dbReference type="SAM" id="SignalP"/>
    </source>
</evidence>
<evidence type="ECO:0000313" key="4">
    <source>
        <dbReference type="Proteomes" id="UP000053257"/>
    </source>
</evidence>
<sequence length="317" mass="35345">MIILATVLVLSNQALSSSVAVGTSCSSSNNRLDPSTHKLLTDCDDRTFCTSPTNGTCQPRQCRRDEFPFGYGQTDPLPPLCGDGTFCADEGSGCQNMVEVGQPCEMNRDEQCAPPKNAMELASSQNFNGAVCLQSTCMFANATIGQRCIIDDTTYVDTGPDGQQSGNRIIRHNCQTPLLYCDLASTQCFLARPVGMECALDYECRSFNCGPQGSCIESAGSAHQVQRWQYAIAIVVVAISMTATGAMLVVIHQRLRLQQHRELREYYYEQVKCVVRPRQKLPSTRLMKFYSLRQSMFALHHRATHRQRQENKDYYTD</sequence>
<keyword evidence="4" id="KW-1185">Reference proteome</keyword>
<keyword evidence="1" id="KW-0472">Membrane</keyword>